<proteinExistence type="predicted"/>
<comment type="cofactor">
    <cofactor evidence="1">
        <name>Fe(2+)</name>
        <dbReference type="ChEBI" id="CHEBI:29033"/>
    </cofactor>
</comment>
<dbReference type="SUPFAM" id="SSF51197">
    <property type="entry name" value="Clavaminate synthase-like"/>
    <property type="match status" value="1"/>
</dbReference>
<dbReference type="EMBL" id="CP126970">
    <property type="protein sequence ID" value="WIM71082.1"/>
    <property type="molecule type" value="Genomic_DNA"/>
</dbReference>
<evidence type="ECO:0000313" key="8">
    <source>
        <dbReference type="Proteomes" id="UP001238805"/>
    </source>
</evidence>
<dbReference type="PROSITE" id="PS51471">
    <property type="entry name" value="FE2OG_OXY"/>
    <property type="match status" value="1"/>
</dbReference>
<dbReference type="Gene3D" id="2.60.120.590">
    <property type="entry name" value="Alpha-ketoglutarate-dependent dioxygenase AlkB-like"/>
    <property type="match status" value="1"/>
</dbReference>
<reference evidence="7 8" key="1">
    <citation type="submission" date="2023-05" db="EMBL/GenBank/DDBJ databases">
        <title>Corynebacterium suedekumii sp. nov. and Corynebacterium breve sp. nov. isolated from raw cow's milk.</title>
        <authorList>
            <person name="Baer M.K."/>
            <person name="Mehl L."/>
            <person name="Hellmuth R."/>
            <person name="Marke G."/>
            <person name="Lipski A."/>
        </authorList>
    </citation>
    <scope>NUCLEOTIDE SEQUENCE [LARGE SCALE GENOMIC DNA]</scope>
    <source>
        <strain evidence="7 8">LM112</strain>
    </source>
</reference>
<dbReference type="RefSeq" id="WP_284875657.1">
    <property type="nucleotide sequence ID" value="NZ_CP126970.1"/>
</dbReference>
<organism evidence="7 8">
    <name type="scientific">Corynebacterium suedekumii</name>
    <dbReference type="NCBI Taxonomy" id="3049801"/>
    <lineage>
        <taxon>Bacteria</taxon>
        <taxon>Bacillati</taxon>
        <taxon>Actinomycetota</taxon>
        <taxon>Actinomycetes</taxon>
        <taxon>Mycobacteriales</taxon>
        <taxon>Corynebacteriaceae</taxon>
        <taxon>Corynebacterium</taxon>
    </lineage>
</organism>
<keyword evidence="8" id="KW-1185">Reference proteome</keyword>
<evidence type="ECO:0000256" key="3">
    <source>
        <dbReference type="ARBA" id="ARBA00022964"/>
    </source>
</evidence>
<sequence length="226" mass="24063">MLFDAPLPRPPRHLRAGVAHVPGFLSFDEQRGLVDQSREIARSVAGTPVAMARPVVGSGQMSVHTLSLGQFWAANPYRYVTAVGGVDAAPIPPEWSDLAQRALVAAADIAPELVPWATGEFRAEAALVNYYAPDAKMGLHVDANEESAAPVVSLSIGDEALFRIGHTEGKTKPWDDVTLMSGDLIVFGGPARRAYHGVPTIRPDTAPAGCGLREGRINITIRQVGI</sequence>
<dbReference type="GO" id="GO:0051213">
    <property type="term" value="F:dioxygenase activity"/>
    <property type="evidence" value="ECO:0007669"/>
    <property type="project" value="UniProtKB-KW"/>
</dbReference>
<dbReference type="InterPro" id="IPR037151">
    <property type="entry name" value="AlkB-like_sf"/>
</dbReference>
<dbReference type="PANTHER" id="PTHR16557:SF2">
    <property type="entry name" value="NUCLEIC ACID DIOXYGENASE ALKBH1"/>
    <property type="match status" value="1"/>
</dbReference>
<keyword evidence="2" id="KW-0479">Metal-binding</keyword>
<dbReference type="InterPro" id="IPR027450">
    <property type="entry name" value="AlkB-like"/>
</dbReference>
<dbReference type="PANTHER" id="PTHR16557">
    <property type="entry name" value="ALKYLATED DNA REPAIR PROTEIN ALKB-RELATED"/>
    <property type="match status" value="1"/>
</dbReference>
<dbReference type="Pfam" id="PF13532">
    <property type="entry name" value="2OG-FeII_Oxy_2"/>
    <property type="match status" value="1"/>
</dbReference>
<evidence type="ECO:0000256" key="4">
    <source>
        <dbReference type="ARBA" id="ARBA00023002"/>
    </source>
</evidence>
<evidence type="ECO:0000313" key="7">
    <source>
        <dbReference type="EMBL" id="WIM71082.1"/>
    </source>
</evidence>
<name>A0ABY8VNZ9_9CORY</name>
<gene>
    <name evidence="7" type="ORF">QP029_04555</name>
</gene>
<dbReference type="InterPro" id="IPR004574">
    <property type="entry name" value="Alkb"/>
</dbReference>
<keyword evidence="3 7" id="KW-0223">Dioxygenase</keyword>
<feature type="domain" description="Fe2OG dioxygenase" evidence="6">
    <location>
        <begin position="122"/>
        <end position="225"/>
    </location>
</feature>
<evidence type="ECO:0000256" key="5">
    <source>
        <dbReference type="ARBA" id="ARBA00023004"/>
    </source>
</evidence>
<protein>
    <submittedName>
        <fullName evidence="7">Alpha-ketoglutarate-dependent dioxygenase AlkB</fullName>
    </submittedName>
</protein>
<accession>A0ABY8VNZ9</accession>
<dbReference type="Proteomes" id="UP001238805">
    <property type="component" value="Chromosome"/>
</dbReference>
<evidence type="ECO:0000256" key="2">
    <source>
        <dbReference type="ARBA" id="ARBA00022723"/>
    </source>
</evidence>
<dbReference type="InterPro" id="IPR005123">
    <property type="entry name" value="Oxoglu/Fe-dep_dioxygenase_dom"/>
</dbReference>
<evidence type="ECO:0000256" key="1">
    <source>
        <dbReference type="ARBA" id="ARBA00001954"/>
    </source>
</evidence>
<evidence type="ECO:0000259" key="6">
    <source>
        <dbReference type="PROSITE" id="PS51471"/>
    </source>
</evidence>
<keyword evidence="4" id="KW-0560">Oxidoreductase</keyword>
<keyword evidence="5" id="KW-0408">Iron</keyword>